<feature type="compositionally biased region" description="Gly residues" evidence="1">
    <location>
        <begin position="75"/>
        <end position="92"/>
    </location>
</feature>
<dbReference type="STRING" id="50990.A0A4Y7PV05"/>
<proteinExistence type="predicted"/>
<reference evidence="2 3" key="1">
    <citation type="submission" date="2018-06" db="EMBL/GenBank/DDBJ databases">
        <title>A transcriptomic atlas of mushroom development highlights an independent origin of complex multicellularity.</title>
        <authorList>
            <consortium name="DOE Joint Genome Institute"/>
            <person name="Krizsan K."/>
            <person name="Almasi E."/>
            <person name="Merenyi Z."/>
            <person name="Sahu N."/>
            <person name="Viragh M."/>
            <person name="Koszo T."/>
            <person name="Mondo S."/>
            <person name="Kiss B."/>
            <person name="Balint B."/>
            <person name="Kues U."/>
            <person name="Barry K."/>
            <person name="Hegedus J.C."/>
            <person name="Henrissat B."/>
            <person name="Johnson J."/>
            <person name="Lipzen A."/>
            <person name="Ohm R."/>
            <person name="Nagy I."/>
            <person name="Pangilinan J."/>
            <person name="Yan J."/>
            <person name="Xiong Y."/>
            <person name="Grigoriev I.V."/>
            <person name="Hibbett D.S."/>
            <person name="Nagy L.G."/>
        </authorList>
    </citation>
    <scope>NUCLEOTIDE SEQUENCE [LARGE SCALE GENOMIC DNA]</scope>
    <source>
        <strain evidence="2 3">SZMC22713</strain>
    </source>
</reference>
<dbReference type="OrthoDB" id="2500073at2759"/>
<evidence type="ECO:0008006" key="4">
    <source>
        <dbReference type="Google" id="ProtNLM"/>
    </source>
</evidence>
<name>A0A4Y7PV05_9AGAM</name>
<feature type="compositionally biased region" description="Polar residues" evidence="1">
    <location>
        <begin position="39"/>
        <end position="62"/>
    </location>
</feature>
<dbReference type="EMBL" id="ML170201">
    <property type="protein sequence ID" value="TDL18965.1"/>
    <property type="molecule type" value="Genomic_DNA"/>
</dbReference>
<feature type="region of interest" description="Disordered" evidence="1">
    <location>
        <begin position="126"/>
        <end position="261"/>
    </location>
</feature>
<evidence type="ECO:0000256" key="1">
    <source>
        <dbReference type="SAM" id="MobiDB-lite"/>
    </source>
</evidence>
<feature type="compositionally biased region" description="Low complexity" evidence="1">
    <location>
        <begin position="204"/>
        <end position="214"/>
    </location>
</feature>
<feature type="compositionally biased region" description="Basic and acidic residues" evidence="1">
    <location>
        <begin position="233"/>
        <end position="252"/>
    </location>
</feature>
<dbReference type="Proteomes" id="UP000294933">
    <property type="component" value="Unassembled WGS sequence"/>
</dbReference>
<accession>A0A4Y7PV05</accession>
<sequence length="261" mass="26915">MSGTEATASATNPGGVQGHQQPQPQQSHLPHDEHEAVEATNSAPSDTSAQRTQSTGNKQTSLDTANTDTATDAQNGGGEGGGEQGEDIGGGYPPQRHAGQVGLGPEYGKNNHVGFQTRVAGIGERIAGAVKRDPALKEKGILHERGQKPEQEKDHDESNPFEGAKDDKSESQDKVKVKADVKGDEAKTGSGVTGANAGDGPRSQAQQTGTGTTANPMTHPTDEGAVTQAAHVAHPDDKRTRPGESEGRERAAAADIGSGRN</sequence>
<evidence type="ECO:0000313" key="2">
    <source>
        <dbReference type="EMBL" id="TDL18965.1"/>
    </source>
</evidence>
<gene>
    <name evidence="2" type="ORF">BD410DRAFT_792558</name>
</gene>
<evidence type="ECO:0000313" key="3">
    <source>
        <dbReference type="Proteomes" id="UP000294933"/>
    </source>
</evidence>
<feature type="compositionally biased region" description="Low complexity" evidence="1">
    <location>
        <begin position="63"/>
        <end position="73"/>
    </location>
</feature>
<protein>
    <recommendedName>
        <fullName evidence="4">Proteophosphoglycan ppg4</fullName>
    </recommendedName>
</protein>
<feature type="compositionally biased region" description="Basic and acidic residues" evidence="1">
    <location>
        <begin position="130"/>
        <end position="187"/>
    </location>
</feature>
<feature type="compositionally biased region" description="Polar residues" evidence="1">
    <location>
        <begin position="1"/>
        <end position="12"/>
    </location>
</feature>
<keyword evidence="3" id="KW-1185">Reference proteome</keyword>
<organism evidence="2 3">
    <name type="scientific">Rickenella mellea</name>
    <dbReference type="NCBI Taxonomy" id="50990"/>
    <lineage>
        <taxon>Eukaryota</taxon>
        <taxon>Fungi</taxon>
        <taxon>Dikarya</taxon>
        <taxon>Basidiomycota</taxon>
        <taxon>Agaricomycotina</taxon>
        <taxon>Agaricomycetes</taxon>
        <taxon>Hymenochaetales</taxon>
        <taxon>Rickenellaceae</taxon>
        <taxon>Rickenella</taxon>
    </lineage>
</organism>
<feature type="region of interest" description="Disordered" evidence="1">
    <location>
        <begin position="1"/>
        <end position="112"/>
    </location>
</feature>
<dbReference type="VEuPathDB" id="FungiDB:BD410DRAFT_792558"/>
<dbReference type="AlphaFoldDB" id="A0A4Y7PV05"/>